<name>A0A4Y2IWY3_ARAVE</name>
<evidence type="ECO:0000313" key="3">
    <source>
        <dbReference type="Proteomes" id="UP000499080"/>
    </source>
</evidence>
<comment type="caution">
    <text evidence="2">The sequence shown here is derived from an EMBL/GenBank/DDBJ whole genome shotgun (WGS) entry which is preliminary data.</text>
</comment>
<dbReference type="EMBL" id="BGPR01002992">
    <property type="protein sequence ID" value="GBM82175.1"/>
    <property type="molecule type" value="Genomic_DNA"/>
</dbReference>
<proteinExistence type="predicted"/>
<dbReference type="AlphaFoldDB" id="A0A4Y2IWY3"/>
<accession>A0A4Y2IWY3</accession>
<sequence length="183" mass="20112">MMDVATMKEKKSKQENEESKIRCIFKSQSKTSSQTVISEQEGENGKMRCIVKSESKSASQAVVSKQEDGKNKVRRCIVKSESKSASQTIVSKQEDGKNKKPKAKKVKIDGENSSKDEQPKVKKLKNGSELKNLAKGSVTHLDKIPSTKEAVQMENETANHGTAVARIEASEAAATEEIQQLSE</sequence>
<protein>
    <submittedName>
        <fullName evidence="2">Uncharacterized protein</fullName>
    </submittedName>
</protein>
<dbReference type="Proteomes" id="UP000499080">
    <property type="component" value="Unassembled WGS sequence"/>
</dbReference>
<feature type="compositionally biased region" description="Basic and acidic residues" evidence="1">
    <location>
        <begin position="106"/>
        <end position="120"/>
    </location>
</feature>
<evidence type="ECO:0000313" key="2">
    <source>
        <dbReference type="EMBL" id="GBM82175.1"/>
    </source>
</evidence>
<organism evidence="2 3">
    <name type="scientific">Araneus ventricosus</name>
    <name type="common">Orbweaver spider</name>
    <name type="synonym">Epeira ventricosa</name>
    <dbReference type="NCBI Taxonomy" id="182803"/>
    <lineage>
        <taxon>Eukaryota</taxon>
        <taxon>Metazoa</taxon>
        <taxon>Ecdysozoa</taxon>
        <taxon>Arthropoda</taxon>
        <taxon>Chelicerata</taxon>
        <taxon>Arachnida</taxon>
        <taxon>Araneae</taxon>
        <taxon>Araneomorphae</taxon>
        <taxon>Entelegynae</taxon>
        <taxon>Araneoidea</taxon>
        <taxon>Araneidae</taxon>
        <taxon>Araneus</taxon>
    </lineage>
</organism>
<gene>
    <name evidence="2" type="ORF">AVEN_141340_1</name>
</gene>
<reference evidence="2 3" key="1">
    <citation type="journal article" date="2019" name="Sci. Rep.">
        <title>Orb-weaving spider Araneus ventricosus genome elucidates the spidroin gene catalogue.</title>
        <authorList>
            <person name="Kono N."/>
            <person name="Nakamura H."/>
            <person name="Ohtoshi R."/>
            <person name="Moran D.A.P."/>
            <person name="Shinohara A."/>
            <person name="Yoshida Y."/>
            <person name="Fujiwara M."/>
            <person name="Mori M."/>
            <person name="Tomita M."/>
            <person name="Arakawa K."/>
        </authorList>
    </citation>
    <scope>NUCLEOTIDE SEQUENCE [LARGE SCALE GENOMIC DNA]</scope>
</reference>
<feature type="compositionally biased region" description="Basic and acidic residues" evidence="1">
    <location>
        <begin position="43"/>
        <end position="55"/>
    </location>
</feature>
<feature type="compositionally biased region" description="Basic and acidic residues" evidence="1">
    <location>
        <begin position="1"/>
        <end position="21"/>
    </location>
</feature>
<keyword evidence="3" id="KW-1185">Reference proteome</keyword>
<feature type="region of interest" description="Disordered" evidence="1">
    <location>
        <begin position="1"/>
        <end position="134"/>
    </location>
</feature>
<feature type="compositionally biased region" description="Polar residues" evidence="1">
    <location>
        <begin position="26"/>
        <end position="38"/>
    </location>
</feature>
<evidence type="ECO:0000256" key="1">
    <source>
        <dbReference type="SAM" id="MobiDB-lite"/>
    </source>
</evidence>